<evidence type="ECO:0000259" key="8">
    <source>
        <dbReference type="PROSITE" id="PS50151"/>
    </source>
</evidence>
<dbReference type="Gene3D" id="1.10.150.20">
    <property type="entry name" value="5' to 3' exonuclease, C-terminal subdomain"/>
    <property type="match status" value="1"/>
</dbReference>
<dbReference type="PROSITE" id="PS50164">
    <property type="entry name" value="GIY_YIG"/>
    <property type="match status" value="1"/>
</dbReference>
<dbReference type="SMART" id="SM00278">
    <property type="entry name" value="HhH1"/>
    <property type="match status" value="2"/>
</dbReference>
<dbReference type="NCBIfam" id="NF001824">
    <property type="entry name" value="PRK00558.1-5"/>
    <property type="match status" value="1"/>
</dbReference>
<evidence type="ECO:0000313" key="12">
    <source>
        <dbReference type="Proteomes" id="UP000000719"/>
    </source>
</evidence>
<dbReference type="FunFam" id="3.30.420.340:FF:000001">
    <property type="entry name" value="UvrABC system protein C"/>
    <property type="match status" value="1"/>
</dbReference>
<dbReference type="InterPro" id="IPR035901">
    <property type="entry name" value="GIY-YIG_endonuc_sf"/>
</dbReference>
<evidence type="ECO:0000256" key="4">
    <source>
        <dbReference type="ARBA" id="ARBA00022881"/>
    </source>
</evidence>
<evidence type="ECO:0000256" key="2">
    <source>
        <dbReference type="ARBA" id="ARBA00022763"/>
    </source>
</evidence>
<evidence type="ECO:0000256" key="5">
    <source>
        <dbReference type="ARBA" id="ARBA00023204"/>
    </source>
</evidence>
<dbReference type="Gene3D" id="4.10.860.10">
    <property type="entry name" value="UVR domain"/>
    <property type="match status" value="1"/>
</dbReference>
<organism evidence="11 12">
    <name type="scientific">Halothermothrix orenii (strain H 168 / OCM 544 / DSM 9562)</name>
    <dbReference type="NCBI Taxonomy" id="373903"/>
    <lineage>
        <taxon>Bacteria</taxon>
        <taxon>Bacillati</taxon>
        <taxon>Bacillota</taxon>
        <taxon>Clostridia</taxon>
        <taxon>Halanaerobiales</taxon>
        <taxon>Halothermotrichaceae</taxon>
        <taxon>Halothermothrix</taxon>
    </lineage>
</organism>
<dbReference type="GO" id="GO:0005737">
    <property type="term" value="C:cytoplasm"/>
    <property type="evidence" value="ECO:0007669"/>
    <property type="project" value="UniProtKB-SubCell"/>
</dbReference>
<dbReference type="HAMAP" id="MF_00203">
    <property type="entry name" value="UvrC"/>
    <property type="match status" value="1"/>
</dbReference>
<dbReference type="GO" id="GO:0009381">
    <property type="term" value="F:excinuclease ABC activity"/>
    <property type="evidence" value="ECO:0007669"/>
    <property type="project" value="UniProtKB-UniRule"/>
</dbReference>
<name>B8CYK1_HALOH</name>
<comment type="subcellular location">
    <subcellularLocation>
        <location evidence="7">Cytoplasm</location>
    </subcellularLocation>
</comment>
<evidence type="ECO:0000259" key="9">
    <source>
        <dbReference type="PROSITE" id="PS50164"/>
    </source>
</evidence>
<dbReference type="HOGENOM" id="CLU_014841_3_2_9"/>
<dbReference type="NCBIfam" id="TIGR00194">
    <property type="entry name" value="uvrC"/>
    <property type="match status" value="1"/>
</dbReference>
<dbReference type="InterPro" id="IPR010994">
    <property type="entry name" value="RuvA_2-like"/>
</dbReference>
<dbReference type="PROSITE" id="PS50165">
    <property type="entry name" value="UVRC"/>
    <property type="match status" value="1"/>
</dbReference>
<dbReference type="GO" id="GO:0009380">
    <property type="term" value="C:excinuclease repair complex"/>
    <property type="evidence" value="ECO:0007669"/>
    <property type="project" value="InterPro"/>
</dbReference>
<dbReference type="InterPro" id="IPR036876">
    <property type="entry name" value="UVR_dom_sf"/>
</dbReference>
<dbReference type="Pfam" id="PF08459">
    <property type="entry name" value="UvrC_RNaseH_dom"/>
    <property type="match status" value="1"/>
</dbReference>
<dbReference type="Gene3D" id="3.40.1440.10">
    <property type="entry name" value="GIY-YIG endonuclease"/>
    <property type="match status" value="1"/>
</dbReference>
<dbReference type="Pfam" id="PF01541">
    <property type="entry name" value="GIY-YIG"/>
    <property type="match status" value="1"/>
</dbReference>
<feature type="domain" description="GIY-YIG" evidence="9">
    <location>
        <begin position="13"/>
        <end position="91"/>
    </location>
</feature>
<dbReference type="SUPFAM" id="SSF82771">
    <property type="entry name" value="GIY-YIG endonuclease"/>
    <property type="match status" value="1"/>
</dbReference>
<dbReference type="InterPro" id="IPR000305">
    <property type="entry name" value="GIY-YIG_endonuc"/>
</dbReference>
<evidence type="ECO:0000256" key="7">
    <source>
        <dbReference type="HAMAP-Rule" id="MF_00203"/>
    </source>
</evidence>
<sequence>MRYIEEQLKRLPDRPGVYLMKDETGEVIYVGKAKSLRRRVRSYFRKGNHTFKTKIMVKHIADFDYIVTDTEVEAFILEANLIKKYNPKFNIRLKDDKTYPYIKVTVQEDFPRIFKTRLVKNDGNRYFGPFTDVNAIYKTIDVLKDLFSLRTCKKNLEAGKPEKRPCLNYHIGKCVGPCIGAIDRNSYRELVDRVCLFLSGKQDELINEVEKEMYQAAEKKNFEKAARFRDAVRALKNISAQQKVMSSKNINQDIIALVEEEGEACVQVLFIRNGRLIGQEYFLMEGVDEESNTDIMVSFLQQYYEQAPEIPQEIVINTHVSQTELLEDWLQQKKGKKVKILIPLKGEKKRLVEMASKNASQNLKKELIRRKYQKQRNEKALDQLVEYLVLSSKPVHIEGFDISNIQGSDPVASMVVFKDGVPSKADYRRFRIKTVSGPNDFAMMQEVVKRRYSRLLEEEGDLPDLILIDGGKGQLNAALEVLKEMNLDYLDIAGLAKREEEVFLPGQKEPVIIPRKSPALHLLQRVRDEAHRFAVSYHRKLRSRRLTHTMLDEIPGVGPKRRKALLSHFGSLGAIRKATIGQLKEVDGISNKTARVIYDYLREHTRP</sequence>
<proteinExistence type="inferred from homology"/>
<dbReference type="GO" id="GO:0009432">
    <property type="term" value="P:SOS response"/>
    <property type="evidence" value="ECO:0007669"/>
    <property type="project" value="UniProtKB-UniRule"/>
</dbReference>
<dbReference type="SMART" id="SM00465">
    <property type="entry name" value="GIYc"/>
    <property type="match status" value="1"/>
</dbReference>
<dbReference type="FunFam" id="3.40.1440.10:FF:000001">
    <property type="entry name" value="UvrABC system protein C"/>
    <property type="match status" value="1"/>
</dbReference>
<keyword evidence="4 7" id="KW-0267">Excision nuclease</keyword>
<keyword evidence="12" id="KW-1185">Reference proteome</keyword>
<dbReference type="eggNOG" id="COG0322">
    <property type="taxonomic scope" value="Bacteria"/>
</dbReference>
<dbReference type="AlphaFoldDB" id="B8CYK1"/>
<feature type="domain" description="UVR" evidence="8">
    <location>
        <begin position="203"/>
        <end position="238"/>
    </location>
</feature>
<keyword evidence="6 7" id="KW-0742">SOS response</keyword>
<dbReference type="InterPro" id="IPR050066">
    <property type="entry name" value="UvrABC_protein_C"/>
</dbReference>
<feature type="domain" description="UvrC family homology region profile" evidence="10">
    <location>
        <begin position="254"/>
        <end position="482"/>
    </location>
</feature>
<dbReference type="InterPro" id="IPR004791">
    <property type="entry name" value="UvrC"/>
</dbReference>
<keyword evidence="1 7" id="KW-0963">Cytoplasm</keyword>
<evidence type="ECO:0000256" key="3">
    <source>
        <dbReference type="ARBA" id="ARBA00022769"/>
    </source>
</evidence>
<reference evidence="11 12" key="1">
    <citation type="journal article" date="2009" name="PLoS ONE">
        <title>Genome analysis of the anaerobic thermohalophilic bacterium Halothermothrix orenii.</title>
        <authorList>
            <person name="Mavromatis K."/>
            <person name="Ivanova N."/>
            <person name="Anderson I."/>
            <person name="Lykidis A."/>
            <person name="Hooper S.D."/>
            <person name="Sun H."/>
            <person name="Kunin V."/>
            <person name="Lapidus A."/>
            <person name="Hugenholtz P."/>
            <person name="Patel B."/>
            <person name="Kyrpides N.C."/>
        </authorList>
    </citation>
    <scope>NUCLEOTIDE SEQUENCE [LARGE SCALE GENOMIC DNA]</scope>
    <source>
        <strain evidence="12">H 168 / OCM 544 / DSM 9562</strain>
    </source>
</reference>
<dbReference type="PANTHER" id="PTHR30562:SF1">
    <property type="entry name" value="UVRABC SYSTEM PROTEIN C"/>
    <property type="match status" value="1"/>
</dbReference>
<dbReference type="EMBL" id="CP001098">
    <property type="protein sequence ID" value="ACL70370.1"/>
    <property type="molecule type" value="Genomic_DNA"/>
</dbReference>
<dbReference type="PROSITE" id="PS50151">
    <property type="entry name" value="UVR"/>
    <property type="match status" value="1"/>
</dbReference>
<evidence type="ECO:0000256" key="6">
    <source>
        <dbReference type="ARBA" id="ARBA00023236"/>
    </source>
</evidence>
<dbReference type="KEGG" id="hor:Hore_16210"/>
<keyword evidence="3 7" id="KW-0228">DNA excision</keyword>
<keyword evidence="2 7" id="KW-0227">DNA damage</keyword>
<dbReference type="Gene3D" id="3.30.420.340">
    <property type="entry name" value="UvrC, RNAse H endonuclease domain"/>
    <property type="match status" value="1"/>
</dbReference>
<accession>B8CYK1</accession>
<dbReference type="Pfam" id="PF22920">
    <property type="entry name" value="UvrC_RNaseH"/>
    <property type="match status" value="1"/>
</dbReference>
<dbReference type="InterPro" id="IPR003583">
    <property type="entry name" value="Hlx-hairpin-Hlx_DNA-bd_motif"/>
</dbReference>
<evidence type="ECO:0000259" key="10">
    <source>
        <dbReference type="PROSITE" id="PS50165"/>
    </source>
</evidence>
<keyword evidence="5 7" id="KW-0234">DNA repair</keyword>
<dbReference type="PANTHER" id="PTHR30562">
    <property type="entry name" value="UVRC/OXIDOREDUCTASE"/>
    <property type="match status" value="1"/>
</dbReference>
<gene>
    <name evidence="7" type="primary">uvrC</name>
    <name evidence="11" type="ordered locus">Hore_16210</name>
</gene>
<dbReference type="CDD" id="cd10434">
    <property type="entry name" value="GIY-YIG_UvrC_Cho"/>
    <property type="match status" value="1"/>
</dbReference>
<comment type="function">
    <text evidence="7">The UvrABC repair system catalyzes the recognition and processing of DNA lesions. UvrC both incises the 5' and 3' sides of the lesion. The N-terminal half is responsible for the 3' incision and the C-terminal half is responsible for the 5' incision.</text>
</comment>
<comment type="subunit">
    <text evidence="7">Interacts with UvrB in an incision complex.</text>
</comment>
<dbReference type="InterPro" id="IPR001162">
    <property type="entry name" value="UvrC_RNase_H_dom"/>
</dbReference>
<comment type="similarity">
    <text evidence="7">Belongs to the UvrC family.</text>
</comment>
<dbReference type="GO" id="GO:0006289">
    <property type="term" value="P:nucleotide-excision repair"/>
    <property type="evidence" value="ECO:0007669"/>
    <property type="project" value="UniProtKB-UniRule"/>
</dbReference>
<dbReference type="Pfam" id="PF14520">
    <property type="entry name" value="HHH_5"/>
    <property type="match status" value="1"/>
</dbReference>
<dbReference type="InterPro" id="IPR038476">
    <property type="entry name" value="UvrC_RNase_H_dom_sf"/>
</dbReference>
<protein>
    <recommendedName>
        <fullName evidence="7">UvrABC system protein C</fullName>
        <shortName evidence="7">Protein UvrC</shortName>
    </recommendedName>
    <alternativeName>
        <fullName evidence="7">Excinuclease ABC subunit C</fullName>
    </alternativeName>
</protein>
<evidence type="ECO:0000313" key="11">
    <source>
        <dbReference type="EMBL" id="ACL70370.1"/>
    </source>
</evidence>
<dbReference type="SUPFAM" id="SSF47781">
    <property type="entry name" value="RuvA domain 2-like"/>
    <property type="match status" value="1"/>
</dbReference>
<dbReference type="InterPro" id="IPR047296">
    <property type="entry name" value="GIY-YIG_UvrC_Cho"/>
</dbReference>
<evidence type="ECO:0000256" key="1">
    <source>
        <dbReference type="ARBA" id="ARBA00022490"/>
    </source>
</evidence>
<dbReference type="Proteomes" id="UP000000719">
    <property type="component" value="Chromosome"/>
</dbReference>
<dbReference type="STRING" id="373903.Hore_16210"/>
<dbReference type="InterPro" id="IPR001943">
    <property type="entry name" value="UVR_dom"/>
</dbReference>
<dbReference type="GO" id="GO:0003677">
    <property type="term" value="F:DNA binding"/>
    <property type="evidence" value="ECO:0007669"/>
    <property type="project" value="UniProtKB-UniRule"/>
</dbReference>
<dbReference type="Pfam" id="PF02151">
    <property type="entry name" value="UVR"/>
    <property type="match status" value="1"/>
</dbReference>
<dbReference type="SUPFAM" id="SSF46600">
    <property type="entry name" value="C-terminal UvrC-binding domain of UvrB"/>
    <property type="match status" value="1"/>
</dbReference>